<evidence type="ECO:0000256" key="1">
    <source>
        <dbReference type="SAM" id="MobiDB-lite"/>
    </source>
</evidence>
<dbReference type="RefSeq" id="XP_018064468.1">
    <property type="nucleotide sequence ID" value="XM_018220598.1"/>
</dbReference>
<organism evidence="3 4">
    <name type="scientific">Mollisia scopiformis</name>
    <name type="common">Conifer needle endophyte fungus</name>
    <name type="synonym">Phialocephala scopiformis</name>
    <dbReference type="NCBI Taxonomy" id="149040"/>
    <lineage>
        <taxon>Eukaryota</taxon>
        <taxon>Fungi</taxon>
        <taxon>Dikarya</taxon>
        <taxon>Ascomycota</taxon>
        <taxon>Pezizomycotina</taxon>
        <taxon>Leotiomycetes</taxon>
        <taxon>Helotiales</taxon>
        <taxon>Mollisiaceae</taxon>
        <taxon>Mollisia</taxon>
    </lineage>
</organism>
<dbReference type="KEGG" id="psco:LY89DRAFT_740507"/>
<feature type="compositionally biased region" description="Low complexity" evidence="1">
    <location>
        <begin position="618"/>
        <end position="635"/>
    </location>
</feature>
<evidence type="ECO:0000313" key="3">
    <source>
        <dbReference type="EMBL" id="KUJ10113.1"/>
    </source>
</evidence>
<dbReference type="Proteomes" id="UP000070700">
    <property type="component" value="Unassembled WGS sequence"/>
</dbReference>
<feature type="region of interest" description="Disordered" evidence="1">
    <location>
        <begin position="335"/>
        <end position="360"/>
    </location>
</feature>
<feature type="compositionally biased region" description="Polar residues" evidence="1">
    <location>
        <begin position="347"/>
        <end position="360"/>
    </location>
</feature>
<reference evidence="3 4" key="1">
    <citation type="submission" date="2015-10" db="EMBL/GenBank/DDBJ databases">
        <title>Full genome of DAOMC 229536 Phialocephala scopiformis, a fungal endophyte of spruce producing the potent anti-insectan compound rugulosin.</title>
        <authorList>
            <consortium name="DOE Joint Genome Institute"/>
            <person name="Walker A.K."/>
            <person name="Frasz S.L."/>
            <person name="Seifert K.A."/>
            <person name="Miller J.D."/>
            <person name="Mondo S.J."/>
            <person name="Labutti K."/>
            <person name="Lipzen A."/>
            <person name="Dockter R."/>
            <person name="Kennedy M."/>
            <person name="Grigoriev I.V."/>
            <person name="Spatafora J.W."/>
        </authorList>
    </citation>
    <scope>NUCLEOTIDE SEQUENCE [LARGE SCALE GENOMIC DNA]</scope>
    <source>
        <strain evidence="3 4">CBS 120377</strain>
    </source>
</reference>
<proteinExistence type="predicted"/>
<dbReference type="InParanoid" id="A0A132BCY7"/>
<dbReference type="EMBL" id="KQ947430">
    <property type="protein sequence ID" value="KUJ10113.1"/>
    <property type="molecule type" value="Genomic_DNA"/>
</dbReference>
<evidence type="ECO:0000256" key="2">
    <source>
        <dbReference type="SAM" id="SignalP"/>
    </source>
</evidence>
<feature type="region of interest" description="Disordered" evidence="1">
    <location>
        <begin position="605"/>
        <end position="635"/>
    </location>
</feature>
<protein>
    <submittedName>
        <fullName evidence="3">Uncharacterized protein</fullName>
    </submittedName>
</protein>
<gene>
    <name evidence="3" type="ORF">LY89DRAFT_740507</name>
</gene>
<feature type="signal peptide" evidence="2">
    <location>
        <begin position="1"/>
        <end position="26"/>
    </location>
</feature>
<evidence type="ECO:0000313" key="4">
    <source>
        <dbReference type="Proteomes" id="UP000070700"/>
    </source>
</evidence>
<sequence length="666" mass="67409">MRLLLARNELLASAILLMSTIDSCSADVLRRRSATSVHSSTNTTFIAPTKSSSTLATAVSSFQTSSMTAAAVLKSSTLPANATSPITQAPLWGNQSIPRNTCSSLSGDVTVWNPCSVFAGTVHLSYFPENRGNCSNCATEYYDPTLSVTLTSPSVYLIVNTLYGYNTCGPLGPNYVSQAFPMALSDVSTLPPYADVSATTRAPARPLTLSDLENCPSWSVLKTEGVLTESHPVSNVFNRCNPRLWVPMEFRRVGYPYWMHCGNRNYGVGVFDPPGAVPTVDSLFTSAAPVQYTSTYNSATVAASPVPDQASSTYTAAQSTDTPLQILASTMDSSSSSVLDSTTQNSDKISVQSSTPIATPIPTSKSPTAIAIVGANTVSAIAGSSGAILPGDETASVGQVTTITDSAGSKAVVSVGASGVYIAGTDSKNTFFANPTTAPSPTSTPITTIQGQIISAGAGDNSVVIKGQTITSEGEVVTLAGTHDIASLGSEGLVVQYSGGAISTYSIPSSTPALQGGAAVAGYVVTATVGASIVVIGSQIASLEGDPVTLANNDVVSLGSSGVVIQSPGGAVTTVELPSSIETADGAFTTSKGRVASAIASSATSSKTDIGGGVKAGVTSTSNSTPPSTAASANVTGPIFTGSGTTTLLPGLFWVIAIALSGALGI</sequence>
<dbReference type="OrthoDB" id="3944128at2759"/>
<dbReference type="GeneID" id="28830324"/>
<feature type="chain" id="PRO_5007288094" evidence="2">
    <location>
        <begin position="27"/>
        <end position="666"/>
    </location>
</feature>
<dbReference type="AlphaFoldDB" id="A0A132BCY7"/>
<accession>A0A132BCY7</accession>
<name>A0A132BCY7_MOLSC</name>
<feature type="compositionally biased region" description="Low complexity" evidence="1">
    <location>
        <begin position="335"/>
        <end position="346"/>
    </location>
</feature>
<keyword evidence="2" id="KW-0732">Signal</keyword>
<keyword evidence="4" id="KW-1185">Reference proteome</keyword>